<evidence type="ECO:0000256" key="3">
    <source>
        <dbReference type="ARBA" id="ARBA00022679"/>
    </source>
</evidence>
<dbReference type="GO" id="GO:0044550">
    <property type="term" value="P:secondary metabolite biosynthetic process"/>
    <property type="evidence" value="ECO:0007669"/>
    <property type="project" value="UniProtKB-ARBA"/>
</dbReference>
<dbReference type="Pfam" id="PF21089">
    <property type="entry name" value="PKS_DH_N"/>
    <property type="match status" value="1"/>
</dbReference>
<dbReference type="GO" id="GO:1901336">
    <property type="term" value="P:lactone biosynthetic process"/>
    <property type="evidence" value="ECO:0007669"/>
    <property type="project" value="UniProtKB-ARBA"/>
</dbReference>
<comment type="caution">
    <text evidence="8">Lacks conserved residue(s) required for the propagation of feature annotation.</text>
</comment>
<dbReference type="SMART" id="SM00822">
    <property type="entry name" value="PKS_KR"/>
    <property type="match status" value="1"/>
</dbReference>
<dbReference type="InterPro" id="IPR013154">
    <property type="entry name" value="ADH-like_N"/>
</dbReference>
<evidence type="ECO:0000256" key="1">
    <source>
        <dbReference type="ARBA" id="ARBA00022450"/>
    </source>
</evidence>
<dbReference type="InterPro" id="IPR036291">
    <property type="entry name" value="NAD(P)-bd_dom_sf"/>
</dbReference>
<dbReference type="InterPro" id="IPR032821">
    <property type="entry name" value="PKS_assoc"/>
</dbReference>
<dbReference type="SUPFAM" id="SSF53901">
    <property type="entry name" value="Thiolase-like"/>
    <property type="match status" value="1"/>
</dbReference>
<name>A0A1L9RIF2_ASPWE</name>
<dbReference type="SUPFAM" id="SSF51735">
    <property type="entry name" value="NAD(P)-binding Rossmann-fold domains"/>
    <property type="match status" value="2"/>
</dbReference>
<dbReference type="Pfam" id="PF00109">
    <property type="entry name" value="ketoacyl-synt"/>
    <property type="match status" value="1"/>
</dbReference>
<protein>
    <submittedName>
        <fullName evidence="12">Uncharacterized protein</fullName>
    </submittedName>
</protein>
<dbReference type="InterPro" id="IPR016036">
    <property type="entry name" value="Malonyl_transacylase_ACP-bd"/>
</dbReference>
<dbReference type="InterPro" id="IPR020843">
    <property type="entry name" value="ER"/>
</dbReference>
<dbReference type="Gene3D" id="3.40.366.10">
    <property type="entry name" value="Malonyl-Coenzyme A Acyl Carrier Protein, domain 2"/>
    <property type="match status" value="1"/>
</dbReference>
<keyword evidence="4" id="KW-0521">NADP</keyword>
<dbReference type="SMART" id="SM00827">
    <property type="entry name" value="PKS_AT"/>
    <property type="match status" value="1"/>
</dbReference>
<dbReference type="GO" id="GO:0004315">
    <property type="term" value="F:3-oxoacyl-[acyl-carrier-protein] synthase activity"/>
    <property type="evidence" value="ECO:0007669"/>
    <property type="project" value="InterPro"/>
</dbReference>
<dbReference type="FunFam" id="3.40.366.10:FF:000002">
    <property type="entry name" value="Probable polyketide synthase 2"/>
    <property type="match status" value="1"/>
</dbReference>
<dbReference type="SUPFAM" id="SSF50129">
    <property type="entry name" value="GroES-like"/>
    <property type="match status" value="1"/>
</dbReference>
<dbReference type="PROSITE" id="PS00606">
    <property type="entry name" value="KS3_1"/>
    <property type="match status" value="1"/>
</dbReference>
<evidence type="ECO:0000313" key="13">
    <source>
        <dbReference type="Proteomes" id="UP000184383"/>
    </source>
</evidence>
<evidence type="ECO:0000313" key="12">
    <source>
        <dbReference type="EMBL" id="OJJ34705.1"/>
    </source>
</evidence>
<organism evidence="12 13">
    <name type="scientific">Aspergillus wentii DTO 134E9</name>
    <dbReference type="NCBI Taxonomy" id="1073089"/>
    <lineage>
        <taxon>Eukaryota</taxon>
        <taxon>Fungi</taxon>
        <taxon>Dikarya</taxon>
        <taxon>Ascomycota</taxon>
        <taxon>Pezizomycotina</taxon>
        <taxon>Eurotiomycetes</taxon>
        <taxon>Eurotiomycetidae</taxon>
        <taxon>Eurotiales</taxon>
        <taxon>Aspergillaceae</taxon>
        <taxon>Aspergillus</taxon>
        <taxon>Aspergillus subgen. Cremei</taxon>
    </lineage>
</organism>
<dbReference type="FunFam" id="3.40.50.720:FF:000209">
    <property type="entry name" value="Polyketide synthase Pks12"/>
    <property type="match status" value="1"/>
</dbReference>
<dbReference type="PROSITE" id="PS50075">
    <property type="entry name" value="CARRIER"/>
    <property type="match status" value="1"/>
</dbReference>
<dbReference type="CDD" id="cd02440">
    <property type="entry name" value="AdoMet_MTases"/>
    <property type="match status" value="1"/>
</dbReference>
<dbReference type="InterPro" id="IPR029063">
    <property type="entry name" value="SAM-dependent_MTases_sf"/>
</dbReference>
<feature type="region of interest" description="N-terminal hotdog fold" evidence="8">
    <location>
        <begin position="929"/>
        <end position="1069"/>
    </location>
</feature>
<dbReference type="Pfam" id="PF02801">
    <property type="entry name" value="Ketoacyl-synt_C"/>
    <property type="match status" value="1"/>
</dbReference>
<dbReference type="SMART" id="SM00826">
    <property type="entry name" value="PKS_DH"/>
    <property type="match status" value="1"/>
</dbReference>
<dbReference type="Pfam" id="PF08242">
    <property type="entry name" value="Methyltransf_12"/>
    <property type="match status" value="1"/>
</dbReference>
<dbReference type="Gene3D" id="3.40.50.150">
    <property type="entry name" value="Vaccinia Virus protein VP39"/>
    <property type="match status" value="1"/>
</dbReference>
<evidence type="ECO:0000259" key="10">
    <source>
        <dbReference type="PROSITE" id="PS52004"/>
    </source>
</evidence>
<dbReference type="Pfam" id="PF08659">
    <property type="entry name" value="KR"/>
    <property type="match status" value="1"/>
</dbReference>
<dbReference type="Pfam" id="PF16197">
    <property type="entry name" value="KAsynt_C_assoc"/>
    <property type="match status" value="1"/>
</dbReference>
<dbReference type="EMBL" id="KV878212">
    <property type="protein sequence ID" value="OJJ34705.1"/>
    <property type="molecule type" value="Genomic_DNA"/>
</dbReference>
<dbReference type="InterPro" id="IPR020807">
    <property type="entry name" value="PKS_DH"/>
</dbReference>
<dbReference type="InterPro" id="IPR016039">
    <property type="entry name" value="Thiolase-like"/>
</dbReference>
<dbReference type="Gene3D" id="3.40.47.10">
    <property type="match status" value="1"/>
</dbReference>
<dbReference type="SUPFAM" id="SSF55048">
    <property type="entry name" value="Probable ACP-binding domain of malonyl-CoA ACP transacylase"/>
    <property type="match status" value="1"/>
</dbReference>
<dbReference type="RefSeq" id="XP_040688381.1">
    <property type="nucleotide sequence ID" value="XM_040832991.1"/>
</dbReference>
<feature type="domain" description="Ketosynthase family 3 (KS3)" evidence="10">
    <location>
        <begin position="15"/>
        <end position="432"/>
    </location>
</feature>
<dbReference type="Proteomes" id="UP000184383">
    <property type="component" value="Unassembled WGS sequence"/>
</dbReference>
<dbReference type="InterPro" id="IPR049552">
    <property type="entry name" value="PKS_DH_N"/>
</dbReference>
<dbReference type="Gene3D" id="3.10.129.110">
    <property type="entry name" value="Polyketide synthase dehydratase"/>
    <property type="match status" value="1"/>
</dbReference>
<evidence type="ECO:0000256" key="5">
    <source>
        <dbReference type="ARBA" id="ARBA00023002"/>
    </source>
</evidence>
<dbReference type="Gene3D" id="3.40.50.11460">
    <property type="match status" value="1"/>
</dbReference>
<dbReference type="SMART" id="SM00823">
    <property type="entry name" value="PKS_PP"/>
    <property type="match status" value="1"/>
</dbReference>
<dbReference type="PROSITE" id="PS52004">
    <property type="entry name" value="KS3_2"/>
    <property type="match status" value="1"/>
</dbReference>
<dbReference type="InterPro" id="IPR009081">
    <property type="entry name" value="PP-bd_ACP"/>
</dbReference>
<feature type="domain" description="PKS/mFAS DH" evidence="11">
    <location>
        <begin position="929"/>
        <end position="1238"/>
    </location>
</feature>
<proteinExistence type="predicted"/>
<keyword evidence="2" id="KW-0597">Phosphoprotein</keyword>
<dbReference type="InterPro" id="IPR014030">
    <property type="entry name" value="Ketoacyl_synth_N"/>
</dbReference>
<dbReference type="InterPro" id="IPR050091">
    <property type="entry name" value="PKS_NRPS_Biosynth_Enz"/>
</dbReference>
<sequence>MPIPTPHTPPGSDAPEPIAIIGLSCRYSGIADTPDGLWQMLSKGMTSWSRNARNRFNLDAFWHPKGELAGSFNPSGLHLLNQNPAAFDNGFFSINGAEAKAIDPQQRLLLEVAYEAIENAGIPLEQLEGSQTGVYCANSYQDYDQILGRDPEVSASYRFTGTGSSILANRISYVFDLRGPSISIDTACSSTLVAIHEACRALRMGDMEQVIVGGVNMIMDPDKFLSPDGRCYSFDSRANGYGRGEGVAVIFLKPLSAALRDGDAVRAVIRGTSIVSDGRTQGITMPSGESQLATIQKAYQYARLDPSETLYVETHGTGTKAGDKAEVTAVANTFCKNRRDRQKVFIGSIKSNIGHTENASGLAAMVKAVLILENGIIPPNPTFSQANEELALDECGIQVPTQCTPWPKDIVRRASVNGTGYGGTNAHVILERPSSVSPVETQLLGQCSQTIETQRPYTFVLTHKHDGGLSKWARKLKRHVLGSTQHPETLTLEKLAFTLGSRRSHFSYRAAITASKWNELLDGLDRLASGMDQATKHVGRPRICLAFTGQGAQWAGMGRELLAIYPVFARSMLAAEEEFISLGANWSLLSEVTKTDKESFINEARLAQPCCTAIQIALVDLLESWGVKPSTVCGHSSGEIAAAYAAGILTAKDALRVAYCRGYAIRRLKEVHSGLHGSMMAVGLSEAAVEQHIHEFAGQVVVACINSPSSVTLSGDREAMEKVQKSLQQQRVFNRMLAVDVAYHSHHMGHVRQTYLSSLTGIHAKTSSETLMISSVTGHLVDGKELGPEYWVQNLLSPVRFSDAVVAALKTSRNAMMTAAPPVVIEVGPHGALRGPVLQIFKSSAAGNPTNYLSVLTRNEDAARSVINFAGSLFIRGVPIQFNAVNHPGDRQSTQVLTSLPPYQWNHDTLHWQESRRSAGYRFRQFPRHELLGTPVLDNIDAEPTWRNYLRLSELPWLNGHCISGQIVFPAAGHITMVIEALRQQCLIAGDTPWRNTHIQFRDIIIGRPLLITEGNTLGTETFIQLRPYTYTTHEPSTSWKEFRVFSTSAEGKSTEHCRGLVMTRETRKSQLKQVASDEGPRYRTLDPKNFYKELHSLGNEYSGLFTNLSEIEARPWESRCQFPIPDVAACMPAGYCQKHTLHPATLEACFQSIFPALKMGGELKDPVVLTAIEELNVSSDFATDPGTYLCVEAQNRRFGAMKYSGTLQVINPEDHESQPCLEAKGVVFTAIRQSRSNPTNEKSSGLCHRLEWGLDLSCSSPTSIVDHCKLGVSQFGPLHLRKNCDPLCLSWIHQTLADLSPTEEQKISGHLRLFLDWLHSNAPKEPPSLDKGFEEHVKGVGAAGQLVAQVGPHLRSILLGEVDPLSILLQNDLLYNLYFDDDTLNRCHVQLINYIKLAQFKNPEIRILEVGGGTGSLAIPLLEALLGNDDARLGKYVFTDISTGFLSNTQSKLDRYQPFVEFKKFDMEISAEKQGFEIGSFDFIVASNVVHVTHSLTQTLTNLRGLLKPGGQLAYVEITEPSLRWTMLGGPLPGWWLGAEEGRVSSPLLSAAKWDHVLKASGFSGVSLEMKDYDSEEDHELSVIITTSTSTPEPLEPSPVESVSIVVSPGNYRVSQQLVQQMNSQDISASASSLMDTVPGNRTFIMLVETISCGFLASLSQEEWNRVREILCQAKAVLWVTRGGTVECSDPRHALITGIARSVRSEDDQRNVFTIDLDPAVTLEFEIANGIHKMYEYTLGHGPSLSAESEFEFALRGGNVMIPRLMVDHEKNQYIKDMVSDYHPQWKLDVAPSRCLQLQIQTPGLLDTLYWADSSAHTASVKPHEVRVDLKYLAINHRDVMTAMGQLDGHTTLIMEGSGTVIQVGDAVQEQFAVGDSVCVFEPDGLATISNVDARQAFHIPLTMDQTTAGAVLVAYATALYSIRDAAHLQSGDSILIHSGAGAVGQASIALAKSLDAGAIFVTVGSEEKRNFVRERFGIPDENIFSSRDLNFGQAIDHRTQGHGVDIVLSSLTGDAIRESCRVLAPFGRFVEIGKKDLVNNGRLEMRYLKQNITFSVVDMALLAKKKPKAFHQLAQDALAMASNPGTPDLGPLTTSPITEVEETFRTMQTGKHIGKLVLERSPGMSLRIQPAKPQPAALRPDGSYLVVGNDDLGKAVVRFLARLGATRIITLCRPGQEELGGKELAEELREMDANLEIVQGSIIDPHVVERIQKLGAECPLRGVIQGPTYRRDGMVKNTTFEMWRDTIEPKMVGTPNLDKIIGCDLDFVVLISSLTAITGGYAQGGDSAGSAFLDAFARRQASRGLPVHSINIDLEAREGVRAEAEKLANFLAVLHHVIQHPQAPTVGAAQVICGARRIDPKSGTEEAARQRADAKFCHTYARTDAVQSTTGKEGAMDAQSELRAATNAAKAIEVTHKALQQKVAQLLLVPERDLDASRSVASYGVDSLISVELQNWITAQLGGHVQTVELMSSMGMVQLAEMIAQRSRLVPAGVFAKE</sequence>
<evidence type="ECO:0000256" key="8">
    <source>
        <dbReference type="PROSITE-ProRule" id="PRU01363"/>
    </source>
</evidence>
<dbReference type="InterPro" id="IPR014031">
    <property type="entry name" value="Ketoacyl_synth_C"/>
</dbReference>
<evidence type="ECO:0000256" key="4">
    <source>
        <dbReference type="ARBA" id="ARBA00022857"/>
    </source>
</evidence>
<dbReference type="Pfam" id="PF23114">
    <property type="entry name" value="NAD-bd_HRPKS_sdrA"/>
    <property type="match status" value="1"/>
</dbReference>
<evidence type="ECO:0000256" key="2">
    <source>
        <dbReference type="ARBA" id="ARBA00022553"/>
    </source>
</evidence>
<dbReference type="InterPro" id="IPR020841">
    <property type="entry name" value="PKS_Beta-ketoAc_synthase_dom"/>
</dbReference>
<dbReference type="Pfam" id="PF00107">
    <property type="entry name" value="ADH_zinc_N"/>
    <property type="match status" value="1"/>
</dbReference>
<dbReference type="InterPro" id="IPR011032">
    <property type="entry name" value="GroES-like_sf"/>
</dbReference>
<keyword evidence="6" id="KW-0511">Multifunctional enzyme</keyword>
<reference evidence="13" key="1">
    <citation type="journal article" date="2017" name="Genome Biol.">
        <title>Comparative genomics reveals high biological diversity and specific adaptations in the industrially and medically important fungal genus Aspergillus.</title>
        <authorList>
            <person name="de Vries R.P."/>
            <person name="Riley R."/>
            <person name="Wiebenga A."/>
            <person name="Aguilar-Osorio G."/>
            <person name="Amillis S."/>
            <person name="Uchima C.A."/>
            <person name="Anderluh G."/>
            <person name="Asadollahi M."/>
            <person name="Askin M."/>
            <person name="Barry K."/>
            <person name="Battaglia E."/>
            <person name="Bayram O."/>
            <person name="Benocci T."/>
            <person name="Braus-Stromeyer S.A."/>
            <person name="Caldana C."/>
            <person name="Canovas D."/>
            <person name="Cerqueira G.C."/>
            <person name="Chen F."/>
            <person name="Chen W."/>
            <person name="Choi C."/>
            <person name="Clum A."/>
            <person name="Dos Santos R.A."/>
            <person name="Damasio A.R."/>
            <person name="Diallinas G."/>
            <person name="Emri T."/>
            <person name="Fekete E."/>
            <person name="Flipphi M."/>
            <person name="Freyberg S."/>
            <person name="Gallo A."/>
            <person name="Gournas C."/>
            <person name="Habgood R."/>
            <person name="Hainaut M."/>
            <person name="Harispe M.L."/>
            <person name="Henrissat B."/>
            <person name="Hilden K.S."/>
            <person name="Hope R."/>
            <person name="Hossain A."/>
            <person name="Karabika E."/>
            <person name="Karaffa L."/>
            <person name="Karanyi Z."/>
            <person name="Krasevec N."/>
            <person name="Kuo A."/>
            <person name="Kusch H."/>
            <person name="LaButti K."/>
            <person name="Lagendijk E.L."/>
            <person name="Lapidus A."/>
            <person name="Levasseur A."/>
            <person name="Lindquist E."/>
            <person name="Lipzen A."/>
            <person name="Logrieco A.F."/>
            <person name="MacCabe A."/>
            <person name="Maekelae M.R."/>
            <person name="Malavazi I."/>
            <person name="Melin P."/>
            <person name="Meyer V."/>
            <person name="Mielnichuk N."/>
            <person name="Miskei M."/>
            <person name="Molnar A.P."/>
            <person name="Mule G."/>
            <person name="Ngan C.Y."/>
            <person name="Orejas M."/>
            <person name="Orosz E."/>
            <person name="Ouedraogo J.P."/>
            <person name="Overkamp K.M."/>
            <person name="Park H.-S."/>
            <person name="Perrone G."/>
            <person name="Piumi F."/>
            <person name="Punt P.J."/>
            <person name="Ram A.F."/>
            <person name="Ramon A."/>
            <person name="Rauscher S."/>
            <person name="Record E."/>
            <person name="Riano-Pachon D.M."/>
            <person name="Robert V."/>
            <person name="Roehrig J."/>
            <person name="Ruller R."/>
            <person name="Salamov A."/>
            <person name="Salih N.S."/>
            <person name="Samson R.A."/>
            <person name="Sandor E."/>
            <person name="Sanguinetti M."/>
            <person name="Schuetze T."/>
            <person name="Sepcic K."/>
            <person name="Shelest E."/>
            <person name="Sherlock G."/>
            <person name="Sophianopoulou V."/>
            <person name="Squina F.M."/>
            <person name="Sun H."/>
            <person name="Susca A."/>
            <person name="Todd R.B."/>
            <person name="Tsang A."/>
            <person name="Unkles S.E."/>
            <person name="van de Wiele N."/>
            <person name="van Rossen-Uffink D."/>
            <person name="Oliveira J.V."/>
            <person name="Vesth T.C."/>
            <person name="Visser J."/>
            <person name="Yu J.-H."/>
            <person name="Zhou M."/>
            <person name="Andersen M.R."/>
            <person name="Archer D.B."/>
            <person name="Baker S.E."/>
            <person name="Benoit I."/>
            <person name="Brakhage A.A."/>
            <person name="Braus G.H."/>
            <person name="Fischer R."/>
            <person name="Frisvad J.C."/>
            <person name="Goldman G.H."/>
            <person name="Houbraken J."/>
            <person name="Oakley B."/>
            <person name="Pocsi I."/>
            <person name="Scazzocchio C."/>
            <person name="Seiboth B."/>
            <person name="vanKuyk P.A."/>
            <person name="Wortman J."/>
            <person name="Dyer P.S."/>
            <person name="Grigoriev I.V."/>
        </authorList>
    </citation>
    <scope>NUCLEOTIDE SEQUENCE [LARGE SCALE GENOMIC DNA]</scope>
    <source>
        <strain evidence="13">DTO 134E9</strain>
    </source>
</reference>
<dbReference type="Gene3D" id="3.40.50.720">
    <property type="entry name" value="NAD(P)-binding Rossmann-like Domain"/>
    <property type="match status" value="1"/>
</dbReference>
<dbReference type="VEuPathDB" id="FungiDB:ASPWEDRAFT_27400"/>
<dbReference type="Pfam" id="PF00698">
    <property type="entry name" value="Acyl_transf_1"/>
    <property type="match status" value="1"/>
</dbReference>
<dbReference type="InterPro" id="IPR016035">
    <property type="entry name" value="Acyl_Trfase/lysoPLipase"/>
</dbReference>
<dbReference type="STRING" id="1073089.A0A1L9RIF2"/>
<accession>A0A1L9RIF2</accession>
<dbReference type="CDD" id="cd05195">
    <property type="entry name" value="enoyl_red"/>
    <property type="match status" value="1"/>
</dbReference>
<dbReference type="SUPFAM" id="SSF53335">
    <property type="entry name" value="S-adenosyl-L-methionine-dependent methyltransferases"/>
    <property type="match status" value="1"/>
</dbReference>
<dbReference type="InterPro" id="IPR056501">
    <property type="entry name" value="NAD-bd_HRPKS_sdrA"/>
</dbReference>
<dbReference type="GO" id="GO:0031177">
    <property type="term" value="F:phosphopantetheine binding"/>
    <property type="evidence" value="ECO:0007669"/>
    <property type="project" value="InterPro"/>
</dbReference>
<dbReference type="Gene3D" id="3.30.70.3290">
    <property type="match status" value="1"/>
</dbReference>
<dbReference type="GeneID" id="63748839"/>
<dbReference type="GO" id="GO:0004312">
    <property type="term" value="F:fatty acid synthase activity"/>
    <property type="evidence" value="ECO:0007669"/>
    <property type="project" value="TreeGrafter"/>
</dbReference>
<dbReference type="SUPFAM" id="SSF52151">
    <property type="entry name" value="FabD/lysophospholipase-like"/>
    <property type="match status" value="1"/>
</dbReference>
<dbReference type="SMART" id="SM00829">
    <property type="entry name" value="PKS_ER"/>
    <property type="match status" value="1"/>
</dbReference>
<dbReference type="SMART" id="SM00825">
    <property type="entry name" value="PKS_KS"/>
    <property type="match status" value="1"/>
</dbReference>
<evidence type="ECO:0000259" key="11">
    <source>
        <dbReference type="PROSITE" id="PS52019"/>
    </source>
</evidence>
<keyword evidence="7" id="KW-0012">Acyltransferase</keyword>
<dbReference type="Gene3D" id="3.90.180.10">
    <property type="entry name" value="Medium-chain alcohol dehydrogenases, catalytic domain"/>
    <property type="match status" value="1"/>
</dbReference>
<dbReference type="GO" id="GO:0006633">
    <property type="term" value="P:fatty acid biosynthetic process"/>
    <property type="evidence" value="ECO:0007669"/>
    <property type="project" value="InterPro"/>
</dbReference>
<dbReference type="PROSITE" id="PS52019">
    <property type="entry name" value="PKS_MFAS_DH"/>
    <property type="match status" value="1"/>
</dbReference>
<dbReference type="Gene3D" id="1.10.1200.10">
    <property type="entry name" value="ACP-like"/>
    <property type="match status" value="1"/>
</dbReference>
<feature type="domain" description="Carrier" evidence="9">
    <location>
        <begin position="2412"/>
        <end position="2489"/>
    </location>
</feature>
<dbReference type="InterPro" id="IPR049551">
    <property type="entry name" value="PKS_DH_C"/>
</dbReference>
<evidence type="ECO:0000256" key="7">
    <source>
        <dbReference type="ARBA" id="ARBA00023315"/>
    </source>
</evidence>
<dbReference type="OrthoDB" id="329835at2759"/>
<dbReference type="CDD" id="cd00833">
    <property type="entry name" value="PKS"/>
    <property type="match status" value="1"/>
</dbReference>
<dbReference type="InterPro" id="IPR014043">
    <property type="entry name" value="Acyl_transferase_dom"/>
</dbReference>
<dbReference type="PANTHER" id="PTHR43775">
    <property type="entry name" value="FATTY ACID SYNTHASE"/>
    <property type="match status" value="1"/>
</dbReference>
<dbReference type="Pfam" id="PF23297">
    <property type="entry name" value="ACP_SdgA_C"/>
    <property type="match status" value="1"/>
</dbReference>
<evidence type="ECO:0000259" key="9">
    <source>
        <dbReference type="PROSITE" id="PS50075"/>
    </source>
</evidence>
<keyword evidence="3" id="KW-0808">Transferase</keyword>
<dbReference type="GO" id="GO:0016491">
    <property type="term" value="F:oxidoreductase activity"/>
    <property type="evidence" value="ECO:0007669"/>
    <property type="project" value="UniProtKB-KW"/>
</dbReference>
<dbReference type="Pfam" id="PF14765">
    <property type="entry name" value="PS-DH"/>
    <property type="match status" value="1"/>
</dbReference>
<dbReference type="SUPFAM" id="SSF47336">
    <property type="entry name" value="ACP-like"/>
    <property type="match status" value="1"/>
</dbReference>
<dbReference type="InterPro" id="IPR013968">
    <property type="entry name" value="PKS_KR"/>
</dbReference>
<dbReference type="InterPro" id="IPR049900">
    <property type="entry name" value="PKS_mFAS_DH"/>
</dbReference>
<dbReference type="InterPro" id="IPR013217">
    <property type="entry name" value="Methyltransf_12"/>
</dbReference>
<dbReference type="InterPro" id="IPR013149">
    <property type="entry name" value="ADH-like_C"/>
</dbReference>
<keyword evidence="13" id="KW-1185">Reference proteome</keyword>
<dbReference type="InterPro" id="IPR036736">
    <property type="entry name" value="ACP-like_sf"/>
</dbReference>
<dbReference type="InterPro" id="IPR020806">
    <property type="entry name" value="PKS_PP-bd"/>
</dbReference>
<dbReference type="InterPro" id="IPR001227">
    <property type="entry name" value="Ac_transferase_dom_sf"/>
</dbReference>
<dbReference type="InterPro" id="IPR018201">
    <property type="entry name" value="Ketoacyl_synth_AS"/>
</dbReference>
<feature type="region of interest" description="C-terminal hotdog fold" evidence="8">
    <location>
        <begin position="1083"/>
        <end position="1238"/>
    </location>
</feature>
<keyword evidence="5" id="KW-0560">Oxidoreductase</keyword>
<dbReference type="InterPro" id="IPR042104">
    <property type="entry name" value="PKS_dehydratase_sf"/>
</dbReference>
<keyword evidence="1" id="KW-0596">Phosphopantetheine</keyword>
<dbReference type="PANTHER" id="PTHR43775:SF29">
    <property type="entry name" value="ASPERFURANONE POLYKETIDE SYNTHASE AFOG-RELATED"/>
    <property type="match status" value="1"/>
</dbReference>
<gene>
    <name evidence="12" type="ORF">ASPWEDRAFT_27400</name>
</gene>
<evidence type="ECO:0000256" key="6">
    <source>
        <dbReference type="ARBA" id="ARBA00023268"/>
    </source>
</evidence>
<dbReference type="InterPro" id="IPR057326">
    <property type="entry name" value="KR_dom"/>
</dbReference>
<dbReference type="Pfam" id="PF08240">
    <property type="entry name" value="ADH_N"/>
    <property type="match status" value="1"/>
</dbReference>